<organism evidence="1 2">
    <name type="scientific">Stanieria cyanosphaera (strain ATCC 29371 / PCC 7437)</name>
    <dbReference type="NCBI Taxonomy" id="111780"/>
    <lineage>
        <taxon>Bacteria</taxon>
        <taxon>Bacillati</taxon>
        <taxon>Cyanobacteriota</taxon>
        <taxon>Cyanophyceae</taxon>
        <taxon>Pleurocapsales</taxon>
        <taxon>Dermocarpellaceae</taxon>
        <taxon>Stanieria</taxon>
    </lineage>
</organism>
<dbReference type="RefSeq" id="WP_015195110.1">
    <property type="nucleotide sequence ID" value="NC_019748.1"/>
</dbReference>
<dbReference type="AlphaFoldDB" id="K9XZA1"/>
<dbReference type="Proteomes" id="UP000010473">
    <property type="component" value="Chromosome"/>
</dbReference>
<keyword evidence="2" id="KW-1185">Reference proteome</keyword>
<sequence>MLWYEGKKVTLDLVVGLTISVIALGTVDNARTQNLANDNHSLKTVSEQLVSLRNK</sequence>
<dbReference type="KEGG" id="scs:Sta7437_3969"/>
<dbReference type="EMBL" id="CP003653">
    <property type="protein sequence ID" value="AFZ37451.1"/>
    <property type="molecule type" value="Genomic_DNA"/>
</dbReference>
<dbReference type="HOGENOM" id="CLU_3030213_0_0_3"/>
<name>K9XZA1_STAC7</name>
<evidence type="ECO:0000313" key="2">
    <source>
        <dbReference type="Proteomes" id="UP000010473"/>
    </source>
</evidence>
<proteinExistence type="predicted"/>
<protein>
    <submittedName>
        <fullName evidence="1">Uncharacterized protein</fullName>
    </submittedName>
</protein>
<gene>
    <name evidence="1" type="ordered locus">Sta7437_3969</name>
</gene>
<reference evidence="2" key="1">
    <citation type="journal article" date="2013" name="Proc. Natl. Acad. Sci. U.S.A.">
        <title>Improving the coverage of the cyanobacterial phylum using diversity-driven genome sequencing.</title>
        <authorList>
            <person name="Shih P.M."/>
            <person name="Wu D."/>
            <person name="Latifi A."/>
            <person name="Axen S.D."/>
            <person name="Fewer D.P."/>
            <person name="Talla E."/>
            <person name="Calteau A."/>
            <person name="Cai F."/>
            <person name="Tandeau de Marsac N."/>
            <person name="Rippka R."/>
            <person name="Herdman M."/>
            <person name="Sivonen K."/>
            <person name="Coursin T."/>
            <person name="Laurent T."/>
            <person name="Goodwin L."/>
            <person name="Nolan M."/>
            <person name="Davenport K.W."/>
            <person name="Han C.S."/>
            <person name="Rubin E.M."/>
            <person name="Eisen J.A."/>
            <person name="Woyke T."/>
            <person name="Gugger M."/>
            <person name="Kerfeld C.A."/>
        </authorList>
    </citation>
    <scope>NUCLEOTIDE SEQUENCE [LARGE SCALE GENOMIC DNA]</scope>
    <source>
        <strain evidence="2">ATCC 29371 / PCC 7437</strain>
    </source>
</reference>
<evidence type="ECO:0000313" key="1">
    <source>
        <dbReference type="EMBL" id="AFZ37451.1"/>
    </source>
</evidence>
<accession>K9XZA1</accession>